<dbReference type="GeneID" id="39575057"/>
<gene>
    <name evidence="4" type="ORF">SODALDRAFT_11430</name>
</gene>
<dbReference type="InterPro" id="IPR055915">
    <property type="entry name" value="DUF7492"/>
</dbReference>
<name>A0A3N2Q6D3_SODAK</name>
<keyword evidence="5" id="KW-1185">Reference proteome</keyword>
<keyword evidence="2" id="KW-0732">Signal</keyword>
<accession>A0A3N2Q6D3</accession>
<reference evidence="4 5" key="1">
    <citation type="journal article" date="2018" name="Mol. Ecol.">
        <title>The obligate alkalophilic soda-lake fungus Sodiomyces alkalinus has shifted to a protein diet.</title>
        <authorList>
            <person name="Grum-Grzhimaylo A.A."/>
            <person name="Falkoski D.L."/>
            <person name="van den Heuvel J."/>
            <person name="Valero-Jimenez C.A."/>
            <person name="Min B."/>
            <person name="Choi I.G."/>
            <person name="Lipzen A."/>
            <person name="Daum C.G."/>
            <person name="Aanen D.K."/>
            <person name="Tsang A."/>
            <person name="Henrissat B."/>
            <person name="Bilanenko E.N."/>
            <person name="de Vries R.P."/>
            <person name="van Kan J.A.L."/>
            <person name="Grigoriev I.V."/>
            <person name="Debets A.J.M."/>
        </authorList>
    </citation>
    <scope>NUCLEOTIDE SEQUENCE [LARGE SCALE GENOMIC DNA]</scope>
    <source>
        <strain evidence="4 5">F11</strain>
    </source>
</reference>
<feature type="compositionally biased region" description="Polar residues" evidence="1">
    <location>
        <begin position="416"/>
        <end position="426"/>
    </location>
</feature>
<feature type="domain" description="DUF7492" evidence="3">
    <location>
        <begin position="27"/>
        <end position="228"/>
    </location>
</feature>
<dbReference type="Pfam" id="PF24320">
    <property type="entry name" value="DUF7492"/>
    <property type="match status" value="1"/>
</dbReference>
<proteinExistence type="predicted"/>
<evidence type="ECO:0000256" key="1">
    <source>
        <dbReference type="SAM" id="MobiDB-lite"/>
    </source>
</evidence>
<dbReference type="OrthoDB" id="64281at2759"/>
<feature type="compositionally biased region" description="Low complexity" evidence="1">
    <location>
        <begin position="332"/>
        <end position="345"/>
    </location>
</feature>
<feature type="signal peptide" evidence="2">
    <location>
        <begin position="1"/>
        <end position="26"/>
    </location>
</feature>
<dbReference type="RefSeq" id="XP_028470073.1">
    <property type="nucleotide sequence ID" value="XM_028606579.1"/>
</dbReference>
<sequence>MKINTIAKKPLASLLIALVAGGPNLAAGHSWLEQVSRVAPNGTIVLPNGYPMGWGGRDGPGFNDLLYSNLIPTDTTKICKRNPLGVQKEGYPALTAAPGDFVALRYLENGHVSKPRINGPKISGIVYVYGTLEPRADDDITDVHKKWTADGTGGDGRGRLLATRHYDDGQCYEANSEEISQTRQNLFPKPSDNFMGPNLWCQTDIQIPSDIPQGSQYVLYWVWSWPQLFPNAIEGSENGWDGEFPRNLHVPNGEYLQSDAVEVAEMYSSCATINVEGEPLSDGIDIDTNHGQSLSAWIQSHFAEHRDYTNAAIRKQLLDQFFVDVGDSQRSPGTGTTPLPTSGQGENRPPVPTTTTGGGIRTVTVTADPTTVYATATVTARPGDNSGPPVAEVQDAPHQGGRPSVEPFMTRRNLRGRSSWNFGSAD</sequence>
<protein>
    <recommendedName>
        <fullName evidence="3">DUF7492 domain-containing protein</fullName>
    </recommendedName>
</protein>
<dbReference type="EMBL" id="ML119051">
    <property type="protein sequence ID" value="ROT42267.1"/>
    <property type="molecule type" value="Genomic_DNA"/>
</dbReference>
<feature type="region of interest" description="Disordered" evidence="1">
    <location>
        <begin position="378"/>
        <end position="426"/>
    </location>
</feature>
<organism evidence="4 5">
    <name type="scientific">Sodiomyces alkalinus (strain CBS 110278 / VKM F-3762 / F11)</name>
    <name type="common">Alkaliphilic filamentous fungus</name>
    <dbReference type="NCBI Taxonomy" id="1314773"/>
    <lineage>
        <taxon>Eukaryota</taxon>
        <taxon>Fungi</taxon>
        <taxon>Dikarya</taxon>
        <taxon>Ascomycota</taxon>
        <taxon>Pezizomycotina</taxon>
        <taxon>Sordariomycetes</taxon>
        <taxon>Hypocreomycetidae</taxon>
        <taxon>Glomerellales</taxon>
        <taxon>Plectosphaerellaceae</taxon>
        <taxon>Sodiomyces</taxon>
    </lineage>
</organism>
<feature type="region of interest" description="Disordered" evidence="1">
    <location>
        <begin position="326"/>
        <end position="362"/>
    </location>
</feature>
<evidence type="ECO:0000313" key="5">
    <source>
        <dbReference type="Proteomes" id="UP000272025"/>
    </source>
</evidence>
<evidence type="ECO:0000259" key="3">
    <source>
        <dbReference type="Pfam" id="PF24320"/>
    </source>
</evidence>
<dbReference type="Proteomes" id="UP000272025">
    <property type="component" value="Unassembled WGS sequence"/>
</dbReference>
<evidence type="ECO:0000256" key="2">
    <source>
        <dbReference type="SAM" id="SignalP"/>
    </source>
</evidence>
<feature type="chain" id="PRO_5018300465" description="DUF7492 domain-containing protein" evidence="2">
    <location>
        <begin position="27"/>
        <end position="426"/>
    </location>
</feature>
<dbReference type="AlphaFoldDB" id="A0A3N2Q6D3"/>
<evidence type="ECO:0000313" key="4">
    <source>
        <dbReference type="EMBL" id="ROT42267.1"/>
    </source>
</evidence>